<feature type="compositionally biased region" description="Basic and acidic residues" evidence="1">
    <location>
        <begin position="119"/>
        <end position="137"/>
    </location>
</feature>
<feature type="region of interest" description="Disordered" evidence="1">
    <location>
        <begin position="65"/>
        <end position="137"/>
    </location>
</feature>
<proteinExistence type="predicted"/>
<gene>
    <name evidence="2" type="ORF">DASC09_053270</name>
</gene>
<sequence length="137" mass="15283">MFYLLRSNIRIISRTPCHYRSFGVCVAANKSISENIKHTADTINHKLGDIAINILDKAESAAQKTKKTMDSVSHKSGEQFGEAKDKLKHEADAKLKTSKNREESSTPEVKKNFKGYDSLADKGKKVESEQNRADDGL</sequence>
<dbReference type="GeneID" id="90075977"/>
<evidence type="ECO:0000256" key="1">
    <source>
        <dbReference type="SAM" id="MobiDB-lite"/>
    </source>
</evidence>
<feature type="compositionally biased region" description="Basic and acidic residues" evidence="1">
    <location>
        <begin position="67"/>
        <end position="111"/>
    </location>
</feature>
<evidence type="ECO:0000313" key="3">
    <source>
        <dbReference type="Proteomes" id="UP001360560"/>
    </source>
</evidence>
<keyword evidence="3" id="KW-1185">Reference proteome</keyword>
<comment type="caution">
    <text evidence="2">The sequence shown here is derived from an EMBL/GenBank/DDBJ whole genome shotgun (WGS) entry which is preliminary data.</text>
</comment>
<dbReference type="EMBL" id="BTFZ01000013">
    <property type="protein sequence ID" value="GMM38002.1"/>
    <property type="molecule type" value="Genomic_DNA"/>
</dbReference>
<dbReference type="RefSeq" id="XP_064854998.1">
    <property type="nucleotide sequence ID" value="XM_064998926.1"/>
</dbReference>
<reference evidence="2 3" key="1">
    <citation type="journal article" date="2023" name="Elife">
        <title>Identification of key yeast species and microbe-microbe interactions impacting larval growth of Drosophila in the wild.</title>
        <authorList>
            <person name="Mure A."/>
            <person name="Sugiura Y."/>
            <person name="Maeda R."/>
            <person name="Honda K."/>
            <person name="Sakurai N."/>
            <person name="Takahashi Y."/>
            <person name="Watada M."/>
            <person name="Katoh T."/>
            <person name="Gotoh A."/>
            <person name="Gotoh Y."/>
            <person name="Taniguchi I."/>
            <person name="Nakamura K."/>
            <person name="Hayashi T."/>
            <person name="Katayama T."/>
            <person name="Uemura T."/>
            <person name="Hattori Y."/>
        </authorList>
    </citation>
    <scope>NUCLEOTIDE SEQUENCE [LARGE SCALE GENOMIC DNA]</scope>
    <source>
        <strain evidence="2 3">SC-9</strain>
    </source>
</reference>
<evidence type="ECO:0000313" key="2">
    <source>
        <dbReference type="EMBL" id="GMM38002.1"/>
    </source>
</evidence>
<name>A0AAV5QUC7_9ASCO</name>
<dbReference type="AlphaFoldDB" id="A0AAV5QUC7"/>
<organism evidence="2 3">
    <name type="scientific">Saccharomycopsis crataegensis</name>
    <dbReference type="NCBI Taxonomy" id="43959"/>
    <lineage>
        <taxon>Eukaryota</taxon>
        <taxon>Fungi</taxon>
        <taxon>Dikarya</taxon>
        <taxon>Ascomycota</taxon>
        <taxon>Saccharomycotina</taxon>
        <taxon>Saccharomycetes</taxon>
        <taxon>Saccharomycopsidaceae</taxon>
        <taxon>Saccharomycopsis</taxon>
    </lineage>
</organism>
<dbReference type="Proteomes" id="UP001360560">
    <property type="component" value="Unassembled WGS sequence"/>
</dbReference>
<protein>
    <submittedName>
        <fullName evidence="2">Uncharacterized protein</fullName>
    </submittedName>
</protein>
<accession>A0AAV5QUC7</accession>